<sequence length="88" mass="10037">MPSPVRVEPRRRRLAFGGLAPRHAVSNRFAMRVLRRTAPSPCKAVPQSHAAAPYRSITASPESPESPHRPQHEYRRSSRWPHCSNRFS</sequence>
<feature type="compositionally biased region" description="Basic and acidic residues" evidence="1">
    <location>
        <begin position="65"/>
        <end position="76"/>
    </location>
</feature>
<proteinExistence type="predicted"/>
<evidence type="ECO:0000256" key="1">
    <source>
        <dbReference type="SAM" id="MobiDB-lite"/>
    </source>
</evidence>
<dbReference type="KEGG" id="bpl:BURPS1106A_A0977"/>
<evidence type="ECO:0000313" key="3">
    <source>
        <dbReference type="Proteomes" id="UP000006738"/>
    </source>
</evidence>
<gene>
    <name evidence="2" type="ordered locus">BURPS1106A_A0977</name>
</gene>
<dbReference type="Proteomes" id="UP000006738">
    <property type="component" value="Chromosome II"/>
</dbReference>
<dbReference type="EMBL" id="CP000573">
    <property type="protein sequence ID" value="ABN93569.1"/>
    <property type="molecule type" value="Genomic_DNA"/>
</dbReference>
<accession>A3P3V3</accession>
<feature type="region of interest" description="Disordered" evidence="1">
    <location>
        <begin position="39"/>
        <end position="88"/>
    </location>
</feature>
<name>A3P3V3_BURP0</name>
<dbReference type="AlphaFoldDB" id="A3P3V3"/>
<dbReference type="HOGENOM" id="CLU_2463152_0_0_4"/>
<reference evidence="3" key="1">
    <citation type="submission" date="2007-02" db="EMBL/GenBank/DDBJ databases">
        <authorList>
            <person name="DeShazer D."/>
            <person name="Woods D.E."/>
            <person name="Nierman W.C."/>
        </authorList>
    </citation>
    <scope>NUCLEOTIDE SEQUENCE [LARGE SCALE GENOMIC DNA]</scope>
    <source>
        <strain evidence="3">1106a</strain>
    </source>
</reference>
<evidence type="ECO:0000313" key="2">
    <source>
        <dbReference type="EMBL" id="ABN93569.1"/>
    </source>
</evidence>
<protein>
    <submittedName>
        <fullName evidence="2">Uncharacterized protein</fullName>
    </submittedName>
</protein>
<organism evidence="2 3">
    <name type="scientific">Burkholderia pseudomallei (strain 1106a)</name>
    <dbReference type="NCBI Taxonomy" id="357348"/>
    <lineage>
        <taxon>Bacteria</taxon>
        <taxon>Pseudomonadati</taxon>
        <taxon>Pseudomonadota</taxon>
        <taxon>Betaproteobacteria</taxon>
        <taxon>Burkholderiales</taxon>
        <taxon>Burkholderiaceae</taxon>
        <taxon>Burkholderia</taxon>
        <taxon>pseudomallei group</taxon>
    </lineage>
</organism>